<evidence type="ECO:0000256" key="3">
    <source>
        <dbReference type="ARBA" id="ARBA00022679"/>
    </source>
</evidence>
<evidence type="ECO:0000256" key="7">
    <source>
        <dbReference type="ARBA" id="ARBA00023012"/>
    </source>
</evidence>
<name>A0A9P3Q883_9MYCO</name>
<comment type="caution">
    <text evidence="11">The sequence shown here is derived from an EMBL/GenBank/DDBJ whole genome shotgun (WGS) entry which is preliminary data.</text>
</comment>
<dbReference type="InterPro" id="IPR005467">
    <property type="entry name" value="His_kinase_dom"/>
</dbReference>
<keyword evidence="2" id="KW-1003">Cell membrane</keyword>
<dbReference type="GO" id="GO:0016301">
    <property type="term" value="F:kinase activity"/>
    <property type="evidence" value="ECO:0007669"/>
    <property type="project" value="UniProtKB-KW"/>
</dbReference>
<keyword evidence="8 9" id="KW-0472">Membrane</keyword>
<gene>
    <name evidence="11" type="ORF">Mkiyose1413_33040</name>
</gene>
<protein>
    <submittedName>
        <fullName evidence="11">Histidine kinase</fullName>
    </submittedName>
</protein>
<comment type="subcellular location">
    <subcellularLocation>
        <location evidence="1">Cell membrane</location>
        <topology evidence="1">Multi-pass membrane protein</topology>
    </subcellularLocation>
</comment>
<feature type="transmembrane region" description="Helical" evidence="9">
    <location>
        <begin position="125"/>
        <end position="141"/>
    </location>
</feature>
<dbReference type="InterPro" id="IPR050482">
    <property type="entry name" value="Sensor_HK_TwoCompSys"/>
</dbReference>
<dbReference type="PANTHER" id="PTHR24421">
    <property type="entry name" value="NITRATE/NITRITE SENSOR PROTEIN NARX-RELATED"/>
    <property type="match status" value="1"/>
</dbReference>
<sequence>MERVRRVHTLRSYRVVSVLRIGVLAFVVGAMVVATPRSEWGGQLTLVALYSVATVSALILAFMPFRRFGMSRFAELSPIEPVAFIAIDVVVLTALQLLSSDGIYPLLIMILLPVLVGVDMSTRRAAALLACTLVGFAFAGIQDHLQKRAIGWPDTAFLFGFYAFLCVAALVMVRIEERHVRSVAGLCTLREELLAQTMTASEELQRRISEAIHDGPLQDVLAARLEVAELATEDPDDDRVGRALVGLQSASERLRQATFELHPAVLEQVGLGPAVQQLAELTAKRSGIEVRTDIDYPVRDRVDPIVFGVARELLSNVVRHSRAAHASVRLRVADGVCVLEVSDDGVGVNGETMARRLGEGHIGLASHRARVDAAGGTFVFSDAPAGTHVSVRLPLRTTD</sequence>
<keyword evidence="6 9" id="KW-1133">Transmembrane helix</keyword>
<dbReference type="Gene3D" id="3.30.565.10">
    <property type="entry name" value="Histidine kinase-like ATPase, C-terminal domain"/>
    <property type="match status" value="1"/>
</dbReference>
<proteinExistence type="predicted"/>
<evidence type="ECO:0000256" key="5">
    <source>
        <dbReference type="ARBA" id="ARBA00022777"/>
    </source>
</evidence>
<evidence type="ECO:0000313" key="12">
    <source>
        <dbReference type="Proteomes" id="UP001064782"/>
    </source>
</evidence>
<dbReference type="GO" id="GO:0005886">
    <property type="term" value="C:plasma membrane"/>
    <property type="evidence" value="ECO:0007669"/>
    <property type="project" value="UniProtKB-SubCell"/>
</dbReference>
<evidence type="ECO:0000256" key="9">
    <source>
        <dbReference type="SAM" id="Phobius"/>
    </source>
</evidence>
<keyword evidence="12" id="KW-1185">Reference proteome</keyword>
<feature type="transmembrane region" description="Helical" evidence="9">
    <location>
        <begin position="156"/>
        <end position="173"/>
    </location>
</feature>
<evidence type="ECO:0000256" key="8">
    <source>
        <dbReference type="ARBA" id="ARBA00023136"/>
    </source>
</evidence>
<dbReference type="GeneID" id="83630687"/>
<dbReference type="RefSeq" id="WP_238306050.1">
    <property type="nucleotide sequence ID" value="NZ_BRXG01000026.1"/>
</dbReference>
<dbReference type="InterPro" id="IPR036890">
    <property type="entry name" value="HATPase_C_sf"/>
</dbReference>
<evidence type="ECO:0000259" key="10">
    <source>
        <dbReference type="PROSITE" id="PS50109"/>
    </source>
</evidence>
<evidence type="ECO:0000256" key="1">
    <source>
        <dbReference type="ARBA" id="ARBA00004651"/>
    </source>
</evidence>
<dbReference type="AlphaFoldDB" id="A0A9P3Q883"/>
<keyword evidence="3" id="KW-0808">Transferase</keyword>
<reference evidence="11" key="1">
    <citation type="submission" date="2022-08" db="EMBL/GenBank/DDBJ databases">
        <title>Mycobacterium kiyosense sp. nov., scotochromogenic slow-glowing species isolated from respiratory specimens.</title>
        <authorList>
            <person name="Fukano H."/>
            <person name="Kazumi Y."/>
            <person name="Sakagami N."/>
            <person name="Ato M."/>
            <person name="Mitarai S."/>
            <person name="Hoshino Y."/>
        </authorList>
    </citation>
    <scope>NUCLEOTIDE SEQUENCE</scope>
    <source>
        <strain evidence="11">1413</strain>
    </source>
</reference>
<feature type="transmembrane region" description="Helical" evidence="9">
    <location>
        <begin position="102"/>
        <end position="118"/>
    </location>
</feature>
<dbReference type="SMART" id="SM00387">
    <property type="entry name" value="HATPase_c"/>
    <property type="match status" value="1"/>
</dbReference>
<evidence type="ECO:0000256" key="2">
    <source>
        <dbReference type="ARBA" id="ARBA00022475"/>
    </source>
</evidence>
<evidence type="ECO:0000313" key="11">
    <source>
        <dbReference type="EMBL" id="GLD31421.1"/>
    </source>
</evidence>
<feature type="transmembrane region" description="Helical" evidence="9">
    <location>
        <begin position="46"/>
        <end position="65"/>
    </location>
</feature>
<dbReference type="InterPro" id="IPR003594">
    <property type="entry name" value="HATPase_dom"/>
</dbReference>
<feature type="domain" description="Histidine kinase" evidence="10">
    <location>
        <begin position="309"/>
        <end position="397"/>
    </location>
</feature>
<dbReference type="CDD" id="cd16917">
    <property type="entry name" value="HATPase_UhpB-NarQ-NarX-like"/>
    <property type="match status" value="1"/>
</dbReference>
<keyword evidence="7" id="KW-0902">Two-component regulatory system</keyword>
<accession>A0A9P3Q883</accession>
<keyword evidence="4 9" id="KW-0812">Transmembrane</keyword>
<organism evidence="11 12">
    <name type="scientific">Mycobacterium kiyosense</name>
    <dbReference type="NCBI Taxonomy" id="2871094"/>
    <lineage>
        <taxon>Bacteria</taxon>
        <taxon>Bacillati</taxon>
        <taxon>Actinomycetota</taxon>
        <taxon>Actinomycetes</taxon>
        <taxon>Mycobacteriales</taxon>
        <taxon>Mycobacteriaceae</taxon>
        <taxon>Mycobacterium</taxon>
    </lineage>
</organism>
<dbReference type="GO" id="GO:0000160">
    <property type="term" value="P:phosphorelay signal transduction system"/>
    <property type="evidence" value="ECO:0007669"/>
    <property type="project" value="UniProtKB-KW"/>
</dbReference>
<feature type="transmembrane region" description="Helical" evidence="9">
    <location>
        <begin position="77"/>
        <end position="96"/>
    </location>
</feature>
<dbReference type="Proteomes" id="UP001064782">
    <property type="component" value="Unassembled WGS sequence"/>
</dbReference>
<dbReference type="PANTHER" id="PTHR24421:SF37">
    <property type="entry name" value="SENSOR HISTIDINE KINASE NARS"/>
    <property type="match status" value="1"/>
</dbReference>
<dbReference type="Pfam" id="PF02518">
    <property type="entry name" value="HATPase_c"/>
    <property type="match status" value="1"/>
</dbReference>
<evidence type="ECO:0000256" key="6">
    <source>
        <dbReference type="ARBA" id="ARBA00022989"/>
    </source>
</evidence>
<keyword evidence="5 11" id="KW-0418">Kinase</keyword>
<dbReference type="SUPFAM" id="SSF55874">
    <property type="entry name" value="ATPase domain of HSP90 chaperone/DNA topoisomerase II/histidine kinase"/>
    <property type="match status" value="1"/>
</dbReference>
<feature type="transmembrane region" description="Helical" evidence="9">
    <location>
        <begin position="12"/>
        <end position="34"/>
    </location>
</feature>
<evidence type="ECO:0000256" key="4">
    <source>
        <dbReference type="ARBA" id="ARBA00022692"/>
    </source>
</evidence>
<dbReference type="PROSITE" id="PS50109">
    <property type="entry name" value="HIS_KIN"/>
    <property type="match status" value="1"/>
</dbReference>
<dbReference type="EMBL" id="BRZI01000025">
    <property type="protein sequence ID" value="GLD31421.1"/>
    <property type="molecule type" value="Genomic_DNA"/>
</dbReference>